<dbReference type="PANTHER" id="PTHR30349:SF64">
    <property type="entry name" value="PROPHAGE INTEGRASE INTD-RELATED"/>
    <property type="match status" value="1"/>
</dbReference>
<organism evidence="3 4">
    <name type="scientific">Rhodococcoides kyotonense</name>
    <dbReference type="NCBI Taxonomy" id="398843"/>
    <lineage>
        <taxon>Bacteria</taxon>
        <taxon>Bacillati</taxon>
        <taxon>Actinomycetota</taxon>
        <taxon>Actinomycetes</taxon>
        <taxon>Mycobacteriales</taxon>
        <taxon>Nocardiaceae</taxon>
        <taxon>Rhodococcoides</taxon>
    </lineage>
</organism>
<dbReference type="OrthoDB" id="1822491at2"/>
<dbReference type="SUPFAM" id="SSF56349">
    <property type="entry name" value="DNA breaking-rejoining enzymes"/>
    <property type="match status" value="1"/>
</dbReference>
<dbReference type="InterPro" id="IPR050090">
    <property type="entry name" value="Tyrosine_recombinase_XerCD"/>
</dbReference>
<accession>A0A239FL56</accession>
<dbReference type="Gene3D" id="1.10.443.10">
    <property type="entry name" value="Intergrase catalytic core"/>
    <property type="match status" value="1"/>
</dbReference>
<name>A0A239FL56_9NOCA</name>
<feature type="domain" description="Tyr recombinase" evidence="2">
    <location>
        <begin position="115"/>
        <end position="285"/>
    </location>
</feature>
<evidence type="ECO:0000313" key="4">
    <source>
        <dbReference type="Proteomes" id="UP000198327"/>
    </source>
</evidence>
<dbReference type="AlphaFoldDB" id="A0A239FL56"/>
<dbReference type="RefSeq" id="WP_089244500.1">
    <property type="nucleotide sequence ID" value="NZ_FZOW01000003.1"/>
</dbReference>
<gene>
    <name evidence="3" type="ORF">SAMN05421642_103340</name>
</gene>
<dbReference type="InterPro" id="IPR002104">
    <property type="entry name" value="Integrase_catalytic"/>
</dbReference>
<sequence>MNYKPAGVAKALTEEWSDLLSGYISHERAAGRPWTSISTRRAHVSRMSRELNVPPAEVTGLMLKDWFGLQDQWKTETRRGYRNSMRAFFGWACSESRIDSNPALDLPHVSAEKGRAKPAPDRVWKESQLAADDRTLVMLELACHVGMRRAEVAVCSTDDLHEEFDGWMLTVHGKGGKDREVPVTDEIATMIQRGAAGHTIGARKTGYLFPGDIDGHLSPRWVGKLCAQAMPGVWTMHKLRHRYATRALRGTNNLRAVQELLGHASVATTEIYTDVGGEERRAAAVAAVYRDVA</sequence>
<dbReference type="GO" id="GO:0006310">
    <property type="term" value="P:DNA recombination"/>
    <property type="evidence" value="ECO:0007669"/>
    <property type="project" value="UniProtKB-KW"/>
</dbReference>
<protein>
    <submittedName>
        <fullName evidence="3">Site-specific recombinase XerD</fullName>
    </submittedName>
</protein>
<reference evidence="4" key="1">
    <citation type="submission" date="2017-06" db="EMBL/GenBank/DDBJ databases">
        <authorList>
            <person name="Varghese N."/>
            <person name="Submissions S."/>
        </authorList>
    </citation>
    <scope>NUCLEOTIDE SEQUENCE [LARGE SCALE GENOMIC DNA]</scope>
    <source>
        <strain evidence="4">JCM 23211</strain>
    </source>
</reference>
<dbReference type="GO" id="GO:0015074">
    <property type="term" value="P:DNA integration"/>
    <property type="evidence" value="ECO:0007669"/>
    <property type="project" value="InterPro"/>
</dbReference>
<dbReference type="PROSITE" id="PS51898">
    <property type="entry name" value="TYR_RECOMBINASE"/>
    <property type="match status" value="1"/>
</dbReference>
<proteinExistence type="predicted"/>
<dbReference type="InterPro" id="IPR011010">
    <property type="entry name" value="DNA_brk_join_enz"/>
</dbReference>
<evidence type="ECO:0000259" key="2">
    <source>
        <dbReference type="PROSITE" id="PS51898"/>
    </source>
</evidence>
<evidence type="ECO:0000313" key="3">
    <source>
        <dbReference type="EMBL" id="SNS57338.1"/>
    </source>
</evidence>
<dbReference type="PANTHER" id="PTHR30349">
    <property type="entry name" value="PHAGE INTEGRASE-RELATED"/>
    <property type="match status" value="1"/>
</dbReference>
<dbReference type="InterPro" id="IPR013762">
    <property type="entry name" value="Integrase-like_cat_sf"/>
</dbReference>
<dbReference type="GO" id="GO:0003677">
    <property type="term" value="F:DNA binding"/>
    <property type="evidence" value="ECO:0007669"/>
    <property type="project" value="InterPro"/>
</dbReference>
<dbReference type="EMBL" id="FZOW01000003">
    <property type="protein sequence ID" value="SNS57338.1"/>
    <property type="molecule type" value="Genomic_DNA"/>
</dbReference>
<keyword evidence="1" id="KW-0233">DNA recombination</keyword>
<evidence type="ECO:0000256" key="1">
    <source>
        <dbReference type="ARBA" id="ARBA00023172"/>
    </source>
</evidence>
<keyword evidence="4" id="KW-1185">Reference proteome</keyword>
<dbReference type="Proteomes" id="UP000198327">
    <property type="component" value="Unassembled WGS sequence"/>
</dbReference>
<dbReference type="Pfam" id="PF00589">
    <property type="entry name" value="Phage_integrase"/>
    <property type="match status" value="1"/>
</dbReference>